<dbReference type="SMART" id="SM00020">
    <property type="entry name" value="Tryp_SPc"/>
    <property type="match status" value="1"/>
</dbReference>
<dbReference type="InterPro" id="IPR043504">
    <property type="entry name" value="Peptidase_S1_PA_chymotrypsin"/>
</dbReference>
<gene>
    <name evidence="8" type="primary">LOC105365085</name>
</gene>
<dbReference type="PRINTS" id="PR00722">
    <property type="entry name" value="CHYMOTRYPSIN"/>
</dbReference>
<dbReference type="Pfam" id="PF00089">
    <property type="entry name" value="Trypsin"/>
    <property type="match status" value="1"/>
</dbReference>
<dbReference type="InterPro" id="IPR001254">
    <property type="entry name" value="Trypsin_dom"/>
</dbReference>
<dbReference type="RefSeq" id="XP_011501473.1">
    <property type="nucleotide sequence ID" value="XM_011503171.1"/>
</dbReference>
<dbReference type="SUPFAM" id="SSF50494">
    <property type="entry name" value="Trypsin-like serine proteases"/>
    <property type="match status" value="1"/>
</dbReference>
<dbReference type="GO" id="GO:0006508">
    <property type="term" value="P:proteolysis"/>
    <property type="evidence" value="ECO:0007669"/>
    <property type="project" value="UniProtKB-KW"/>
</dbReference>
<reference evidence="8" key="1">
    <citation type="submission" date="2025-08" db="UniProtKB">
        <authorList>
            <consortium name="RefSeq"/>
        </authorList>
    </citation>
    <scope>IDENTIFICATION</scope>
</reference>
<evidence type="ECO:0000256" key="3">
    <source>
        <dbReference type="ARBA" id="ARBA00022801"/>
    </source>
</evidence>
<accession>A0AAJ6YNV4</accession>
<evidence type="ECO:0000256" key="2">
    <source>
        <dbReference type="ARBA" id="ARBA00022670"/>
    </source>
</evidence>
<evidence type="ECO:0000259" key="6">
    <source>
        <dbReference type="PROSITE" id="PS50240"/>
    </source>
</evidence>
<name>A0AAJ6YNV4_9HYME</name>
<dbReference type="PANTHER" id="PTHR24276">
    <property type="entry name" value="POLYSERASE-RELATED"/>
    <property type="match status" value="1"/>
</dbReference>
<dbReference type="Proteomes" id="UP000695007">
    <property type="component" value="Unplaced"/>
</dbReference>
<keyword evidence="7" id="KW-1185">Reference proteome</keyword>
<protein>
    <submittedName>
        <fullName evidence="8">Trypsin iota-like</fullName>
    </submittedName>
</protein>
<evidence type="ECO:0000256" key="5">
    <source>
        <dbReference type="ARBA" id="ARBA00023157"/>
    </source>
</evidence>
<dbReference type="InterPro" id="IPR001314">
    <property type="entry name" value="Peptidase_S1A"/>
</dbReference>
<comment type="similarity">
    <text evidence="1">Belongs to the peptidase S1 family.</text>
</comment>
<feature type="domain" description="Peptidase S1" evidence="6">
    <location>
        <begin position="1"/>
        <end position="244"/>
    </location>
</feature>
<evidence type="ECO:0000313" key="8">
    <source>
        <dbReference type="RefSeq" id="XP_011501473.1"/>
    </source>
</evidence>
<evidence type="ECO:0000256" key="1">
    <source>
        <dbReference type="ARBA" id="ARBA00007664"/>
    </source>
</evidence>
<keyword evidence="2" id="KW-0645">Protease</keyword>
<dbReference type="AlphaFoldDB" id="A0AAJ6YNV4"/>
<dbReference type="GeneID" id="105365085"/>
<evidence type="ECO:0000256" key="4">
    <source>
        <dbReference type="ARBA" id="ARBA00022825"/>
    </source>
</evidence>
<dbReference type="InterPro" id="IPR009003">
    <property type="entry name" value="Peptidase_S1_PA"/>
</dbReference>
<keyword evidence="3" id="KW-0378">Hydrolase</keyword>
<proteinExistence type="inferred from homology"/>
<dbReference type="KEGG" id="csol:105365085"/>
<dbReference type="PANTHER" id="PTHR24276:SF98">
    <property type="entry name" value="FI18310P1-RELATED"/>
    <property type="match status" value="1"/>
</dbReference>
<keyword evidence="4" id="KW-0720">Serine protease</keyword>
<organism evidence="7 8">
    <name type="scientific">Ceratosolen solmsi marchali</name>
    <dbReference type="NCBI Taxonomy" id="326594"/>
    <lineage>
        <taxon>Eukaryota</taxon>
        <taxon>Metazoa</taxon>
        <taxon>Ecdysozoa</taxon>
        <taxon>Arthropoda</taxon>
        <taxon>Hexapoda</taxon>
        <taxon>Insecta</taxon>
        <taxon>Pterygota</taxon>
        <taxon>Neoptera</taxon>
        <taxon>Endopterygota</taxon>
        <taxon>Hymenoptera</taxon>
        <taxon>Apocrita</taxon>
        <taxon>Proctotrupomorpha</taxon>
        <taxon>Chalcidoidea</taxon>
        <taxon>Agaonidae</taxon>
        <taxon>Agaoninae</taxon>
        <taxon>Ceratosolen</taxon>
    </lineage>
</organism>
<evidence type="ECO:0000313" key="7">
    <source>
        <dbReference type="Proteomes" id="UP000695007"/>
    </source>
</evidence>
<dbReference type="InterPro" id="IPR050430">
    <property type="entry name" value="Peptidase_S1"/>
</dbReference>
<sequence length="248" mass="27848">MIGENVKQVRNNEYPYIVSIVKISTVPTESIVHICTGTLIAKRDVITIGHCLINQHIWSIRVMVGSIHLDAGLKFYPLWWKMYNEWAEKNNFSHKNLIDDIAVMRLSEKIPANIKPVGLLTLSKSNLFGLNVTTAGWGLSNTGSLNNVMEKVTLKILTDNEVNDRVLDVLGHELFVDPEIICSASEPFALLQFGDSGGPLLYNDMIIGVNIGTAPLPTQPTHPKKINIHFNINHYRIFILHVMNTRNN</sequence>
<keyword evidence="5" id="KW-1015">Disulfide bond</keyword>
<dbReference type="PROSITE" id="PS50240">
    <property type="entry name" value="TRYPSIN_DOM"/>
    <property type="match status" value="1"/>
</dbReference>
<dbReference type="GO" id="GO:0004252">
    <property type="term" value="F:serine-type endopeptidase activity"/>
    <property type="evidence" value="ECO:0007669"/>
    <property type="project" value="InterPro"/>
</dbReference>
<dbReference type="Gene3D" id="2.40.10.10">
    <property type="entry name" value="Trypsin-like serine proteases"/>
    <property type="match status" value="1"/>
</dbReference>